<protein>
    <submittedName>
        <fullName evidence="1">Uncharacterized protein</fullName>
    </submittedName>
</protein>
<accession>A0A438CB91</accession>
<evidence type="ECO:0000313" key="1">
    <source>
        <dbReference type="EMBL" id="RVW20449.1"/>
    </source>
</evidence>
<comment type="caution">
    <text evidence="1">The sequence shown here is derived from an EMBL/GenBank/DDBJ whole genome shotgun (WGS) entry which is preliminary data.</text>
</comment>
<dbReference type="EMBL" id="QGNW01002367">
    <property type="protein sequence ID" value="RVW20449.1"/>
    <property type="molecule type" value="Genomic_DNA"/>
</dbReference>
<reference evidence="1 2" key="1">
    <citation type="journal article" date="2018" name="PLoS Genet.">
        <title>Population sequencing reveals clonal diversity and ancestral inbreeding in the grapevine cultivar Chardonnay.</title>
        <authorList>
            <person name="Roach M.J."/>
            <person name="Johnson D.L."/>
            <person name="Bohlmann J."/>
            <person name="van Vuuren H.J."/>
            <person name="Jones S.J."/>
            <person name="Pretorius I.S."/>
            <person name="Schmidt S.A."/>
            <person name="Borneman A.R."/>
        </authorList>
    </citation>
    <scope>NUCLEOTIDE SEQUENCE [LARGE SCALE GENOMIC DNA]</scope>
    <source>
        <strain evidence="2">cv. Chardonnay</strain>
        <tissue evidence="1">Leaf</tissue>
    </source>
</reference>
<gene>
    <name evidence="1" type="ORF">CK203_111646</name>
</gene>
<name>A0A438CB91_VITVI</name>
<dbReference type="AlphaFoldDB" id="A0A438CB91"/>
<dbReference type="Proteomes" id="UP000288805">
    <property type="component" value="Unassembled WGS sequence"/>
</dbReference>
<organism evidence="1 2">
    <name type="scientific">Vitis vinifera</name>
    <name type="common">Grape</name>
    <dbReference type="NCBI Taxonomy" id="29760"/>
    <lineage>
        <taxon>Eukaryota</taxon>
        <taxon>Viridiplantae</taxon>
        <taxon>Streptophyta</taxon>
        <taxon>Embryophyta</taxon>
        <taxon>Tracheophyta</taxon>
        <taxon>Spermatophyta</taxon>
        <taxon>Magnoliopsida</taxon>
        <taxon>eudicotyledons</taxon>
        <taxon>Gunneridae</taxon>
        <taxon>Pentapetalae</taxon>
        <taxon>rosids</taxon>
        <taxon>Vitales</taxon>
        <taxon>Vitaceae</taxon>
        <taxon>Viteae</taxon>
        <taxon>Vitis</taxon>
    </lineage>
</organism>
<sequence>MPELPPHYHTSKDLPPHLMSTLKKAFDMASPSFANSLKNPSRTCFYESSSHGPAAASSLNIPAVLVSLHLDKKPGNALDSANGIKDHGQLPMQLDQPVNAKLAELTGVDVEPLIGMVVLRASWVDLAPKRAPRKMATCWRHHTMLTHTMCPRAHSTHELCIAVDGTSQVGQRRFTGEVPYAKTELSSNSLSLMQLAMARASHLAFAIQENPTFKSLPKSSQEINKCISMDEDHVPYQVLAQTKESYDRWVTRRLWGFRQQISKAKYLRMSVGNIRKLQENTVALYTERKTLLGPLSRMTRSAQGYPDQLHLDFPRGHATRSPIRIPSAHVPPPSDGVSGRTVRTSLPWIPKNSPQSRIALVIKKL</sequence>
<proteinExistence type="predicted"/>
<evidence type="ECO:0000313" key="2">
    <source>
        <dbReference type="Proteomes" id="UP000288805"/>
    </source>
</evidence>